<evidence type="ECO:0000256" key="1">
    <source>
        <dbReference type="SAM" id="MobiDB-lite"/>
    </source>
</evidence>
<organism evidence="2 3">
    <name type="scientific">Streptomyces xinghaiensis</name>
    <dbReference type="NCBI Taxonomy" id="1038928"/>
    <lineage>
        <taxon>Bacteria</taxon>
        <taxon>Bacillati</taxon>
        <taxon>Actinomycetota</taxon>
        <taxon>Actinomycetes</taxon>
        <taxon>Kitasatosporales</taxon>
        <taxon>Streptomycetaceae</taxon>
        <taxon>Streptomyces</taxon>
    </lineage>
</organism>
<sequence>MLNQPPSCPAYEIPARLDAVAHAVLDEARAAQNRLGRVMAVVAAAAVRDILTGHEPNAPFDAARVELVEGEDSSLYPTGRYWTLSGDERTFTEAVGETEAGNGVHGMSEWTVYLDDSTRDVWRPLSTELPDRHGRHAWALDLLRAAALPLDEPGPTEPRPLNWACPGGSSHHPA</sequence>
<gene>
    <name evidence="2" type="ORF">SFRA_024550</name>
</gene>
<dbReference type="EMBL" id="JNAD02000013">
    <property type="protein sequence ID" value="RKM92564.1"/>
    <property type="molecule type" value="Genomic_DNA"/>
</dbReference>
<evidence type="ECO:0000313" key="3">
    <source>
        <dbReference type="Proteomes" id="UP000028058"/>
    </source>
</evidence>
<accession>A0A3R7HAE3</accession>
<name>A0A3R7HAE3_9ACTN</name>
<evidence type="ECO:0000313" key="2">
    <source>
        <dbReference type="EMBL" id="RKM92564.1"/>
    </source>
</evidence>
<dbReference type="OrthoDB" id="4237157at2"/>
<reference evidence="2 3" key="1">
    <citation type="journal article" date="2014" name="Genome Announc.">
        <title>Draft Genome Sequence of Streptomyces fradiae ATCC 19609, a Strain Highly Sensitive to Antibiotics.</title>
        <authorList>
            <person name="Bekker O.B."/>
            <person name="Klimina K.M."/>
            <person name="Vatlin A.A."/>
            <person name="Zakharevich N.V."/>
            <person name="Kasianov A.S."/>
            <person name="Danilenko V.N."/>
        </authorList>
    </citation>
    <scope>NUCLEOTIDE SEQUENCE [LARGE SCALE GENOMIC DNA]</scope>
    <source>
        <strain evidence="2 3">ATCC 19609</strain>
    </source>
</reference>
<comment type="caution">
    <text evidence="2">The sequence shown here is derived from an EMBL/GenBank/DDBJ whole genome shotgun (WGS) entry which is preliminary data.</text>
</comment>
<dbReference type="RefSeq" id="WP_043472590.1">
    <property type="nucleotide sequence ID" value="NZ_JNAD02000013.1"/>
</dbReference>
<dbReference type="Proteomes" id="UP000028058">
    <property type="component" value="Unassembled WGS sequence"/>
</dbReference>
<proteinExistence type="predicted"/>
<feature type="region of interest" description="Disordered" evidence="1">
    <location>
        <begin position="151"/>
        <end position="174"/>
    </location>
</feature>
<protein>
    <submittedName>
        <fullName evidence="2">Uncharacterized protein</fullName>
    </submittedName>
</protein>
<dbReference type="AlphaFoldDB" id="A0A3R7HAE3"/>
<keyword evidence="3" id="KW-1185">Reference proteome</keyword>